<dbReference type="AlphaFoldDB" id="A0A401G1C1"/>
<evidence type="ECO:0000313" key="1">
    <source>
        <dbReference type="EMBL" id="GBC63019.1"/>
    </source>
</evidence>
<evidence type="ECO:0000313" key="2">
    <source>
        <dbReference type="Proteomes" id="UP000288096"/>
    </source>
</evidence>
<dbReference type="RefSeq" id="WP_124330139.1">
    <property type="nucleotide sequence ID" value="NZ_BEXT01000001.1"/>
</dbReference>
<comment type="caution">
    <text evidence="1">The sequence shown here is derived from an EMBL/GenBank/DDBJ whole genome shotgun (WGS) entry which is preliminary data.</text>
</comment>
<organism evidence="1 2">
    <name type="scientific">Desulfonema ishimotonii</name>
    <dbReference type="NCBI Taxonomy" id="45657"/>
    <lineage>
        <taxon>Bacteria</taxon>
        <taxon>Pseudomonadati</taxon>
        <taxon>Thermodesulfobacteriota</taxon>
        <taxon>Desulfobacteria</taxon>
        <taxon>Desulfobacterales</taxon>
        <taxon>Desulfococcaceae</taxon>
        <taxon>Desulfonema</taxon>
    </lineage>
</organism>
<dbReference type="Proteomes" id="UP000288096">
    <property type="component" value="Unassembled WGS sequence"/>
</dbReference>
<reference evidence="2" key="1">
    <citation type="submission" date="2017-11" db="EMBL/GenBank/DDBJ databases">
        <authorList>
            <person name="Watanabe M."/>
            <person name="Kojima H."/>
        </authorList>
    </citation>
    <scope>NUCLEOTIDE SEQUENCE [LARGE SCALE GENOMIC DNA]</scope>
    <source>
        <strain evidence="2">Tokyo 01</strain>
    </source>
</reference>
<dbReference type="OrthoDB" id="5418872at2"/>
<sequence length="71" mass="8513">MNSADKNIKQLKPPLVSKPYCLLFSHQFYRAYPEVAEKIWDIMSRLREETVEWKSLKEKYFSMETWPEGGL</sequence>
<reference evidence="2" key="2">
    <citation type="submission" date="2019-01" db="EMBL/GenBank/DDBJ databases">
        <title>Genome sequence of Desulfonema ishimotonii strain Tokyo 01.</title>
        <authorList>
            <person name="Fukui M."/>
        </authorList>
    </citation>
    <scope>NUCLEOTIDE SEQUENCE [LARGE SCALE GENOMIC DNA]</scope>
    <source>
        <strain evidence="2">Tokyo 01</strain>
    </source>
</reference>
<proteinExistence type="predicted"/>
<dbReference type="EMBL" id="BEXT01000001">
    <property type="protein sequence ID" value="GBC63019.1"/>
    <property type="molecule type" value="Genomic_DNA"/>
</dbReference>
<gene>
    <name evidence="1" type="ORF">DENIS_4008</name>
</gene>
<keyword evidence="2" id="KW-1185">Reference proteome</keyword>
<accession>A0A401G1C1</accession>
<name>A0A401G1C1_9BACT</name>
<protein>
    <submittedName>
        <fullName evidence="1">Amino acid ABC transporter</fullName>
    </submittedName>
</protein>